<gene>
    <name evidence="1" type="ordered locus">XF_1240</name>
</gene>
<evidence type="ECO:0000313" key="2">
    <source>
        <dbReference type="Proteomes" id="UP000000812"/>
    </source>
</evidence>
<dbReference type="HOGENOM" id="CLU_2573119_0_0_6"/>
<evidence type="ECO:0000313" key="1">
    <source>
        <dbReference type="EMBL" id="AAF84050.1"/>
    </source>
</evidence>
<dbReference type="PIR" id="E82705">
    <property type="entry name" value="E82705"/>
</dbReference>
<dbReference type="KEGG" id="xfa:XF_1240"/>
<organism evidence="1 2">
    <name type="scientific">Xylella fastidiosa (strain 9a5c)</name>
    <dbReference type="NCBI Taxonomy" id="160492"/>
    <lineage>
        <taxon>Bacteria</taxon>
        <taxon>Pseudomonadati</taxon>
        <taxon>Pseudomonadota</taxon>
        <taxon>Gammaproteobacteria</taxon>
        <taxon>Lysobacterales</taxon>
        <taxon>Lysobacteraceae</taxon>
        <taxon>Xylella</taxon>
    </lineage>
</organism>
<accession>Q9PDY8</accession>
<dbReference type="AlphaFoldDB" id="Q9PDY8"/>
<sequence length="81" mass="9446">MFYLCETFHDVRPKTRQSLVVSGCGLGDLLQIHFQHISTRFGFSRSVCGWDTCRFEPNKSVSDRRQCVRVETCHAVQHLMR</sequence>
<dbReference type="Proteomes" id="UP000000812">
    <property type="component" value="Chromosome"/>
</dbReference>
<protein>
    <submittedName>
        <fullName evidence="1">Uncharacterized protein</fullName>
    </submittedName>
</protein>
<name>Q9PDY8_XYLFA</name>
<reference evidence="1 2" key="1">
    <citation type="journal article" date="2000" name="Nature">
        <title>The genome sequence of the plant pathogen Xylella fastidiosa.</title>
        <authorList>
            <person name="Simpson A.J."/>
            <person name="Reinach F.C."/>
            <person name="Arruda P."/>
            <person name="Abreu F.A."/>
            <person name="Acencio M."/>
            <person name="Alvarenga R."/>
            <person name="Alves L.M."/>
            <person name="Araya J.E."/>
            <person name="Baia G.S."/>
            <person name="Baptista C.S."/>
            <person name="Barros M.H."/>
            <person name="Bonaccorsi E.D."/>
            <person name="Bordin S."/>
            <person name="Bove J.M."/>
            <person name="Briones M.R."/>
            <person name="Bueno M.R."/>
            <person name="Camargo A.A."/>
            <person name="Camargo L.E."/>
            <person name="Carraro D.M."/>
            <person name="Carrer H."/>
            <person name="Colauto N.B."/>
            <person name="Colombo C."/>
            <person name="Costa F.F."/>
            <person name="Costa M.C."/>
            <person name="Costa-Neto C.M."/>
            <person name="Coutinho L.L."/>
            <person name="Cristofani M."/>
            <person name="Dias-Neto E."/>
            <person name="Docena C."/>
            <person name="El-Dorry H."/>
            <person name="Facincani A.P."/>
            <person name="Ferreira A.J."/>
            <person name="Ferreira V.C."/>
            <person name="Ferro J.A."/>
            <person name="Fraga J.S."/>
            <person name="Franca S.C."/>
            <person name="Franco M.C."/>
            <person name="Frohme M."/>
            <person name="Furlan L.R."/>
            <person name="Garnier M."/>
            <person name="Goldman G.H."/>
            <person name="Goldman M.H."/>
            <person name="Gomes S.L."/>
            <person name="Gruber A."/>
            <person name="Ho P.L."/>
            <person name="Hoheisel J.D."/>
            <person name="Junqueira M.L."/>
            <person name="Kemper E.L."/>
            <person name="Kitajima J.P."/>
            <person name="Krieger J.E."/>
            <person name="Kuramae E.E."/>
            <person name="Laigret F."/>
            <person name="Lambais M.R."/>
            <person name="Leite L.C."/>
            <person name="Lemos E.G."/>
            <person name="Lemos M.V."/>
            <person name="Lopes S.A."/>
            <person name="Lopes C.R."/>
            <person name="Machado J.A."/>
            <person name="Machado M.A."/>
            <person name="Madeira A.M."/>
            <person name="Madeira H.M."/>
            <person name="Marino C.L."/>
            <person name="Marques M.V."/>
            <person name="Martins E.A."/>
            <person name="Martins E.M."/>
            <person name="Matsukuma A.Y."/>
            <person name="Menck C.F."/>
            <person name="Miracca E.C."/>
            <person name="Miyaki C.Y."/>
            <person name="Monteriro-Vitorello C.B."/>
            <person name="Moon D.H."/>
            <person name="Nagai M.A."/>
            <person name="Nascimento A.L."/>
            <person name="Netto L.E."/>
            <person name="Nhani A.Jr."/>
            <person name="Nobrega F.G."/>
            <person name="Nunes L.R."/>
            <person name="Oliveira M.A."/>
            <person name="de Oliveira M.C."/>
            <person name="de Oliveira R.C."/>
            <person name="Palmieri D.A."/>
            <person name="Paris A."/>
            <person name="Peixoto B.R."/>
            <person name="Pereira G.A."/>
            <person name="Pereira H.A.Jr."/>
            <person name="Pesquero J.B."/>
            <person name="Quaggio R.B."/>
            <person name="Roberto P.G."/>
            <person name="Rodrigues V."/>
            <person name="de M Rosa A.J."/>
            <person name="de Rosa V.E.Jr."/>
            <person name="de Sa R.G."/>
            <person name="Santelli R.V."/>
            <person name="Sawasaki H.E."/>
            <person name="da Silva A.C."/>
            <person name="da Silva A.M."/>
            <person name="da Silva F.R."/>
            <person name="da Silva W.A.Jr."/>
            <person name="da Silveira J.F."/>
            <person name="Silvestri M.L."/>
            <person name="Siqueira W.J."/>
            <person name="de Souza A.A."/>
            <person name="de Souza A.P."/>
            <person name="Terenzi M.F."/>
            <person name="Truffi D."/>
            <person name="Tsai S.M."/>
            <person name="Tsuhako M.H."/>
            <person name="Vallada H."/>
            <person name="Van Sluys M.A."/>
            <person name="Verjovski-Almeida S."/>
            <person name="Vettore A.L."/>
            <person name="Zago M.A."/>
            <person name="Zatz M."/>
            <person name="Meidanis J."/>
            <person name="Setubal J.C."/>
        </authorList>
    </citation>
    <scope>NUCLEOTIDE SEQUENCE [LARGE SCALE GENOMIC DNA]</scope>
    <source>
        <strain evidence="1 2">9a5c</strain>
    </source>
</reference>
<proteinExistence type="predicted"/>
<dbReference type="EMBL" id="AE003849">
    <property type="protein sequence ID" value="AAF84050.1"/>
    <property type="molecule type" value="Genomic_DNA"/>
</dbReference>